<evidence type="ECO:0000256" key="2">
    <source>
        <dbReference type="ARBA" id="ARBA00022729"/>
    </source>
</evidence>
<dbReference type="OrthoDB" id="9791746at2"/>
<evidence type="ECO:0000256" key="6">
    <source>
        <dbReference type="ARBA" id="ARBA00023235"/>
    </source>
</evidence>
<dbReference type="PROSITE" id="PS50198">
    <property type="entry name" value="PPIC_PPIASE_2"/>
    <property type="match status" value="1"/>
</dbReference>
<dbReference type="InterPro" id="IPR023058">
    <property type="entry name" value="PPIase_PpiC_CS"/>
</dbReference>
<sequence>MSALFLRTFLVVVITLLPALASAQGLRVLARVNDDAITDFDLQQRVLFAIRTTGLQDSPDLRQRMAAQILRQMIDERLQIQDAKRLGLKATDGEMQQRFSDIERAAGMSRGAFKQYIQSTGVAFDIAVQQIEAQIAWTKIIRRKVRPQVDVSEAEIDDALSRARTNVGKTESRVAEIFVPVDRADQADDSKRSADRIAEQLKRGAPFGAVAQQFSQGATASAGGELGWVLPGSLDPTLDATVERLQVRQYSEPVRSTAGWHILYVIDRRPFASARPDDVRLNLTQMTLPLPVNASDNEVAKATADAQKAMTGLRTCSDLHSRARELKGATSGDLSGVRVGDLQANQQMFEQIPKLNVGGTAGPFRVAEGLQVVALCGKVGTDGLPTRDAISQQILLQKLEAAGRRYMRDLRRQATIDVKQP</sequence>
<name>A0A512N4T9_9HYPH</name>
<proteinExistence type="predicted"/>
<evidence type="ECO:0000256" key="5">
    <source>
        <dbReference type="ARBA" id="ARBA00023186"/>
    </source>
</evidence>
<keyword evidence="6 9" id="KW-0413">Isomerase</keyword>
<keyword evidence="3" id="KW-0574">Periplasm</keyword>
<evidence type="ECO:0000256" key="8">
    <source>
        <dbReference type="ARBA" id="ARBA00031484"/>
    </source>
</evidence>
<feature type="domain" description="PpiC" evidence="10">
    <location>
        <begin position="169"/>
        <end position="267"/>
    </location>
</feature>
<dbReference type="InterPro" id="IPR046357">
    <property type="entry name" value="PPIase_dom_sf"/>
</dbReference>
<dbReference type="SUPFAM" id="SSF54534">
    <property type="entry name" value="FKBP-like"/>
    <property type="match status" value="2"/>
</dbReference>
<dbReference type="InterPro" id="IPR027304">
    <property type="entry name" value="Trigger_fact/SurA_dom_sf"/>
</dbReference>
<dbReference type="InterPro" id="IPR015391">
    <property type="entry name" value="SurA_N"/>
</dbReference>
<protein>
    <recommendedName>
        <fullName evidence="1">Parvulin-like PPIase</fullName>
    </recommendedName>
    <alternativeName>
        <fullName evidence="7">Peptidyl-prolyl cis-trans isomerase plp</fullName>
    </alternativeName>
    <alternativeName>
        <fullName evidence="8">Rotamase plp</fullName>
    </alternativeName>
</protein>
<dbReference type="Proteomes" id="UP000321058">
    <property type="component" value="Unassembled WGS sequence"/>
</dbReference>
<comment type="caution">
    <text evidence="11">The sequence shown here is derived from an EMBL/GenBank/DDBJ whole genome shotgun (WGS) entry which is preliminary data.</text>
</comment>
<evidence type="ECO:0000256" key="1">
    <source>
        <dbReference type="ARBA" id="ARBA00018370"/>
    </source>
</evidence>
<dbReference type="EMBL" id="BKAJ01000020">
    <property type="protein sequence ID" value="GEP53973.1"/>
    <property type="molecule type" value="Genomic_DNA"/>
</dbReference>
<dbReference type="GO" id="GO:0003755">
    <property type="term" value="F:peptidyl-prolyl cis-trans isomerase activity"/>
    <property type="evidence" value="ECO:0007669"/>
    <property type="project" value="UniProtKB-KW"/>
</dbReference>
<dbReference type="Pfam" id="PF09312">
    <property type="entry name" value="SurA_N"/>
    <property type="match status" value="1"/>
</dbReference>
<dbReference type="AlphaFoldDB" id="A0A512N4T9"/>
<evidence type="ECO:0000256" key="9">
    <source>
        <dbReference type="PROSITE-ProRule" id="PRU00278"/>
    </source>
</evidence>
<evidence type="ECO:0000259" key="10">
    <source>
        <dbReference type="PROSITE" id="PS50198"/>
    </source>
</evidence>
<keyword evidence="12" id="KW-1185">Reference proteome</keyword>
<dbReference type="RefSeq" id="WP_147147085.1">
    <property type="nucleotide sequence ID" value="NZ_BKAJ01000020.1"/>
</dbReference>
<evidence type="ECO:0000256" key="4">
    <source>
        <dbReference type="ARBA" id="ARBA00023110"/>
    </source>
</evidence>
<evidence type="ECO:0000313" key="11">
    <source>
        <dbReference type="EMBL" id="GEP53973.1"/>
    </source>
</evidence>
<dbReference type="Gene3D" id="1.10.4030.10">
    <property type="entry name" value="Porin chaperone SurA, peptide-binding domain"/>
    <property type="match status" value="1"/>
</dbReference>
<dbReference type="Pfam" id="PF00639">
    <property type="entry name" value="Rotamase"/>
    <property type="match status" value="1"/>
</dbReference>
<keyword evidence="5" id="KW-0143">Chaperone</keyword>
<dbReference type="PANTHER" id="PTHR47637">
    <property type="entry name" value="CHAPERONE SURA"/>
    <property type="match status" value="1"/>
</dbReference>
<evidence type="ECO:0000256" key="7">
    <source>
        <dbReference type="ARBA" id="ARBA00030642"/>
    </source>
</evidence>
<reference evidence="11 12" key="1">
    <citation type="submission" date="2019-07" db="EMBL/GenBank/DDBJ databases">
        <title>Whole genome shotgun sequence of Reyranella soli NBRC 108950.</title>
        <authorList>
            <person name="Hosoyama A."/>
            <person name="Uohara A."/>
            <person name="Ohji S."/>
            <person name="Ichikawa N."/>
        </authorList>
    </citation>
    <scope>NUCLEOTIDE SEQUENCE [LARGE SCALE GENOMIC DNA]</scope>
    <source>
        <strain evidence="11 12">NBRC 108950</strain>
    </source>
</reference>
<gene>
    <name evidence="11" type="ORF">RSO01_11390</name>
</gene>
<evidence type="ECO:0000256" key="3">
    <source>
        <dbReference type="ARBA" id="ARBA00022764"/>
    </source>
</evidence>
<keyword evidence="4 9" id="KW-0697">Rotamase</keyword>
<dbReference type="InterPro" id="IPR000297">
    <property type="entry name" value="PPIase_PpiC"/>
</dbReference>
<evidence type="ECO:0000313" key="12">
    <source>
        <dbReference type="Proteomes" id="UP000321058"/>
    </source>
</evidence>
<dbReference type="InterPro" id="IPR050280">
    <property type="entry name" value="OMP_Chaperone_SurA"/>
</dbReference>
<keyword evidence="2" id="KW-0732">Signal</keyword>
<dbReference type="SUPFAM" id="SSF109998">
    <property type="entry name" value="Triger factor/SurA peptide-binding domain-like"/>
    <property type="match status" value="1"/>
</dbReference>
<accession>A0A512N4T9</accession>
<organism evidence="11 12">
    <name type="scientific">Reyranella soli</name>
    <dbReference type="NCBI Taxonomy" id="1230389"/>
    <lineage>
        <taxon>Bacteria</taxon>
        <taxon>Pseudomonadati</taxon>
        <taxon>Pseudomonadota</taxon>
        <taxon>Alphaproteobacteria</taxon>
        <taxon>Hyphomicrobiales</taxon>
        <taxon>Reyranellaceae</taxon>
        <taxon>Reyranella</taxon>
    </lineage>
</organism>
<dbReference type="Gene3D" id="3.10.50.40">
    <property type="match status" value="1"/>
</dbReference>
<dbReference type="PANTHER" id="PTHR47637:SF1">
    <property type="entry name" value="CHAPERONE SURA"/>
    <property type="match status" value="1"/>
</dbReference>
<dbReference type="PROSITE" id="PS01096">
    <property type="entry name" value="PPIC_PPIASE_1"/>
    <property type="match status" value="1"/>
</dbReference>